<dbReference type="PANTHER" id="PTHR41729:SF1">
    <property type="entry name" value="GLUTAMYL-TRNA SYNTHETASE"/>
    <property type="match status" value="1"/>
</dbReference>
<evidence type="ECO:0000313" key="2">
    <source>
        <dbReference type="EMBL" id="MDT0643473.1"/>
    </source>
</evidence>
<evidence type="ECO:0000313" key="3">
    <source>
        <dbReference type="Proteomes" id="UP001262889"/>
    </source>
</evidence>
<comment type="caution">
    <text evidence="2">The sequence shown here is derived from an EMBL/GenBank/DDBJ whole genome shotgun (WGS) entry which is preliminary data.</text>
</comment>
<keyword evidence="3" id="KW-1185">Reference proteome</keyword>
<evidence type="ECO:0000256" key="1">
    <source>
        <dbReference type="SAM" id="MobiDB-lite"/>
    </source>
</evidence>
<protein>
    <submittedName>
        <fullName evidence="2">DUF4202 domain-containing protein</fullName>
    </submittedName>
</protein>
<dbReference type="PANTHER" id="PTHR41729">
    <property type="entry name" value="GLUTAMYL-TRNA SYNTHETASE"/>
    <property type="match status" value="1"/>
</dbReference>
<reference evidence="2 3" key="1">
    <citation type="submission" date="2023-09" db="EMBL/GenBank/DDBJ databases">
        <authorList>
            <person name="Rey-Velasco X."/>
        </authorList>
    </citation>
    <scope>NUCLEOTIDE SEQUENCE [LARGE SCALE GENOMIC DNA]</scope>
    <source>
        <strain evidence="2 3">F363</strain>
    </source>
</reference>
<dbReference type="EMBL" id="JAVRHQ010000013">
    <property type="protein sequence ID" value="MDT0643473.1"/>
    <property type="molecule type" value="Genomic_DNA"/>
</dbReference>
<sequence length="193" mass="22663">MENKFEEAIRRIDEKNSKDPHTEEDGGKTYPKELLYSERMYNQLLEFDPDASEELQIAARAQHICRWQVPRKDYPMDRVGYLKWRNDLKKMHAEITAGILEEVGYDKTFIDRVTFLIQKKKIKKDDGSQTLEDVICLVFLQHYFEDFAAKHEDEKIVDIIRKTWGKMSPEGHEAALKLNLSNKTQSLVKQALS</sequence>
<gene>
    <name evidence="2" type="ORF">RM553_11580</name>
</gene>
<dbReference type="InterPro" id="IPR025255">
    <property type="entry name" value="DUF4202"/>
</dbReference>
<proteinExistence type="predicted"/>
<dbReference type="Pfam" id="PF13875">
    <property type="entry name" value="DUF4202"/>
    <property type="match status" value="1"/>
</dbReference>
<accession>A0ABU3CAV3</accession>
<organism evidence="2 3">
    <name type="scientific">Autumnicola tepida</name>
    <dbReference type="NCBI Taxonomy" id="3075595"/>
    <lineage>
        <taxon>Bacteria</taxon>
        <taxon>Pseudomonadati</taxon>
        <taxon>Bacteroidota</taxon>
        <taxon>Flavobacteriia</taxon>
        <taxon>Flavobacteriales</taxon>
        <taxon>Flavobacteriaceae</taxon>
        <taxon>Autumnicola</taxon>
    </lineage>
</organism>
<dbReference type="Proteomes" id="UP001262889">
    <property type="component" value="Unassembled WGS sequence"/>
</dbReference>
<dbReference type="RefSeq" id="WP_311535093.1">
    <property type="nucleotide sequence ID" value="NZ_JAVRHQ010000013.1"/>
</dbReference>
<name>A0ABU3CAV3_9FLAO</name>
<feature type="region of interest" description="Disordered" evidence="1">
    <location>
        <begin position="1"/>
        <end position="30"/>
    </location>
</feature>